<keyword evidence="1" id="KW-0378">Hydrolase</keyword>
<protein>
    <submittedName>
        <fullName evidence="1">Fatty acid amide hydrolase-like isoform X1</fullName>
    </submittedName>
</protein>
<dbReference type="EMBL" id="BKCJ010004744">
    <property type="protein sequence ID" value="GEU62850.1"/>
    <property type="molecule type" value="Genomic_DNA"/>
</dbReference>
<dbReference type="AlphaFoldDB" id="A0A6L2LNT3"/>
<sequence>MQILLGVLKLEFERLIRDNGVVYKYINDVDLGPNPDEIYLHADVKVICVDFGNEADRHHFVILSQERIIEFIRCDDAWSIFKTLEQCNVNTKIQSHEQVLHNPMCLLAEIF</sequence>
<comment type="caution">
    <text evidence="1">The sequence shown here is derived from an EMBL/GenBank/DDBJ whole genome shotgun (WGS) entry which is preliminary data.</text>
</comment>
<name>A0A6L2LNT3_TANCI</name>
<evidence type="ECO:0000313" key="1">
    <source>
        <dbReference type="EMBL" id="GEU62850.1"/>
    </source>
</evidence>
<proteinExistence type="predicted"/>
<accession>A0A6L2LNT3</accession>
<reference evidence="1" key="1">
    <citation type="journal article" date="2019" name="Sci. Rep.">
        <title>Draft genome of Tanacetum cinerariifolium, the natural source of mosquito coil.</title>
        <authorList>
            <person name="Yamashiro T."/>
            <person name="Shiraishi A."/>
            <person name="Satake H."/>
            <person name="Nakayama K."/>
        </authorList>
    </citation>
    <scope>NUCLEOTIDE SEQUENCE</scope>
</reference>
<organism evidence="1">
    <name type="scientific">Tanacetum cinerariifolium</name>
    <name type="common">Dalmatian daisy</name>
    <name type="synonym">Chrysanthemum cinerariifolium</name>
    <dbReference type="NCBI Taxonomy" id="118510"/>
    <lineage>
        <taxon>Eukaryota</taxon>
        <taxon>Viridiplantae</taxon>
        <taxon>Streptophyta</taxon>
        <taxon>Embryophyta</taxon>
        <taxon>Tracheophyta</taxon>
        <taxon>Spermatophyta</taxon>
        <taxon>Magnoliopsida</taxon>
        <taxon>eudicotyledons</taxon>
        <taxon>Gunneridae</taxon>
        <taxon>Pentapetalae</taxon>
        <taxon>asterids</taxon>
        <taxon>campanulids</taxon>
        <taxon>Asterales</taxon>
        <taxon>Asteraceae</taxon>
        <taxon>Asteroideae</taxon>
        <taxon>Anthemideae</taxon>
        <taxon>Anthemidinae</taxon>
        <taxon>Tanacetum</taxon>
    </lineage>
</organism>
<gene>
    <name evidence="1" type="ORF">Tci_034828</name>
</gene>
<dbReference type="GO" id="GO:0016787">
    <property type="term" value="F:hydrolase activity"/>
    <property type="evidence" value="ECO:0007669"/>
    <property type="project" value="UniProtKB-KW"/>
</dbReference>